<proteinExistence type="predicted"/>
<dbReference type="RefSeq" id="XP_041218592.1">
    <property type="nucleotide sequence ID" value="XM_041377726.1"/>
</dbReference>
<dbReference type="EMBL" id="JABBWK010000110">
    <property type="protein sequence ID" value="KAG1893016.1"/>
    <property type="molecule type" value="Genomic_DNA"/>
</dbReference>
<dbReference type="Pfam" id="PF12770">
    <property type="entry name" value="CHAT"/>
    <property type="match status" value="1"/>
</dbReference>
<evidence type="ECO:0000259" key="1">
    <source>
        <dbReference type="Pfam" id="PF12770"/>
    </source>
</evidence>
<dbReference type="InterPro" id="IPR024983">
    <property type="entry name" value="CHAT_dom"/>
</dbReference>
<dbReference type="AlphaFoldDB" id="A0AAD4DSA5"/>
<keyword evidence="3" id="KW-1185">Reference proteome</keyword>
<dbReference type="GeneID" id="64672024"/>
<reference evidence="2" key="1">
    <citation type="journal article" date="2020" name="New Phytol.">
        <title>Comparative genomics reveals dynamic genome evolution in host specialist ectomycorrhizal fungi.</title>
        <authorList>
            <person name="Lofgren L.A."/>
            <person name="Nguyen N.H."/>
            <person name="Vilgalys R."/>
            <person name="Ruytinx J."/>
            <person name="Liao H.L."/>
            <person name="Branco S."/>
            <person name="Kuo A."/>
            <person name="LaButti K."/>
            <person name="Lipzen A."/>
            <person name="Andreopoulos W."/>
            <person name="Pangilinan J."/>
            <person name="Riley R."/>
            <person name="Hundley H."/>
            <person name="Na H."/>
            <person name="Barry K."/>
            <person name="Grigoriev I.V."/>
            <person name="Stajich J.E."/>
            <person name="Kennedy P.G."/>
        </authorList>
    </citation>
    <scope>NUCLEOTIDE SEQUENCE</scope>
    <source>
        <strain evidence="2">FC203</strain>
    </source>
</reference>
<evidence type="ECO:0000313" key="3">
    <source>
        <dbReference type="Proteomes" id="UP001195769"/>
    </source>
</evidence>
<dbReference type="InterPro" id="IPR011990">
    <property type="entry name" value="TPR-like_helical_dom_sf"/>
</dbReference>
<name>A0AAD4DSA5_9AGAM</name>
<gene>
    <name evidence="2" type="ORF">F5891DRAFT_986225</name>
</gene>
<sequence length="474" mass="52476">MEIWASFELRRMDELHHHGDEPLDYGIARDTDAGHAQFAAYITSENVSHLNDAVEHFRLVLDQCSVGHPDYAAALTNLASAHLDGCIRNDLHDIDTTTSHLCNALALRPQRHSDHPSSLYKLALALSLRHNKKGTIADICEATQLCRCPPLYEDLQAAAHQGPAIILNAIKYLYSAIIVPTSGDPHHGNTRSISDDPNGVEDGFNSALADNMARDHAAHRQRTRTRPQTKAPFSNLAVSYCNFHLHAAHPFQTKVDRSVKEQCLEDLYICSYTPTLSSLVRSRQSMKKCVPPSFVVIGQGQLGAGTGKALLTVDSELELVHKLIPATANRTIISGDTATRAGSLEALQQNTWMHLACHGKQDPAQPYNSHFVMRDEHLTLLDIIERDIPRAEFAFLSACHTAVGDEKTRDEVIHLAAGLQFSGFKSVIGTLWEVDDTVPKHVIEAFYTYMFRYLKDGGVMDCTKAAWALDCATW</sequence>
<accession>A0AAD4DSA5</accession>
<protein>
    <submittedName>
        <fullName evidence="2">CHAT domain-containing protein</fullName>
    </submittedName>
</protein>
<comment type="caution">
    <text evidence="2">The sequence shown here is derived from an EMBL/GenBank/DDBJ whole genome shotgun (WGS) entry which is preliminary data.</text>
</comment>
<dbReference type="Gene3D" id="1.25.40.10">
    <property type="entry name" value="Tetratricopeptide repeat domain"/>
    <property type="match status" value="1"/>
</dbReference>
<evidence type="ECO:0000313" key="2">
    <source>
        <dbReference type="EMBL" id="KAG1893016.1"/>
    </source>
</evidence>
<dbReference type="Proteomes" id="UP001195769">
    <property type="component" value="Unassembled WGS sequence"/>
</dbReference>
<feature type="domain" description="CHAT" evidence="1">
    <location>
        <begin position="235"/>
        <end position="450"/>
    </location>
</feature>
<organism evidence="2 3">
    <name type="scientific">Suillus fuscotomentosus</name>
    <dbReference type="NCBI Taxonomy" id="1912939"/>
    <lineage>
        <taxon>Eukaryota</taxon>
        <taxon>Fungi</taxon>
        <taxon>Dikarya</taxon>
        <taxon>Basidiomycota</taxon>
        <taxon>Agaricomycotina</taxon>
        <taxon>Agaricomycetes</taxon>
        <taxon>Agaricomycetidae</taxon>
        <taxon>Boletales</taxon>
        <taxon>Suillineae</taxon>
        <taxon>Suillaceae</taxon>
        <taxon>Suillus</taxon>
    </lineage>
</organism>